<dbReference type="RefSeq" id="WP_370596665.1">
    <property type="nucleotide sequence ID" value="NZ_JALBUR010000046.1"/>
</dbReference>
<accession>A0AB35U8L0</accession>
<keyword evidence="2" id="KW-1185">Reference proteome</keyword>
<comment type="caution">
    <text evidence="1">The sequence shown here is derived from an EMBL/GenBank/DDBJ whole genome shotgun (WGS) entry which is preliminary data.</text>
</comment>
<sequence>MEKIKNAEGIELQPTEKAWQLFAADIIKHNRAAIDEELAAMGYTSAEFESMSAADYERVANKLAQRLYIRFFTN</sequence>
<gene>
    <name evidence="1" type="ORF">MOZ60_10645</name>
</gene>
<dbReference type="Proteomes" id="UP001286174">
    <property type="component" value="Unassembled WGS sequence"/>
</dbReference>
<name>A0AB35U8L0_9FIRM</name>
<dbReference type="AlphaFoldDB" id="A0AB35U8L0"/>
<proteinExistence type="predicted"/>
<organism evidence="1 2">
    <name type="scientific">Grylomicrobium aquisgranensis</name>
    <dbReference type="NCBI Taxonomy" id="2926318"/>
    <lineage>
        <taxon>Bacteria</taxon>
        <taxon>Bacillati</taxon>
        <taxon>Bacillota</taxon>
        <taxon>Erysipelotrichia</taxon>
        <taxon>Erysipelotrichales</taxon>
        <taxon>Erysipelotrichaceae</taxon>
        <taxon>Grylomicrobium</taxon>
    </lineage>
</organism>
<dbReference type="EMBL" id="JALBUR010000046">
    <property type="protein sequence ID" value="MDX8420542.1"/>
    <property type="molecule type" value="Genomic_DNA"/>
</dbReference>
<reference evidence="1 2" key="1">
    <citation type="submission" date="2022-03" db="EMBL/GenBank/DDBJ databases">
        <title>Novel taxa within the pig intestine.</title>
        <authorList>
            <person name="Wylensek D."/>
            <person name="Bishof K."/>
            <person name="Afrizal A."/>
            <person name="Clavel T."/>
        </authorList>
    </citation>
    <scope>NUCLEOTIDE SEQUENCE [LARGE SCALE GENOMIC DNA]</scope>
    <source>
        <strain evidence="1 2">CLA-KB-P133</strain>
    </source>
</reference>
<protein>
    <submittedName>
        <fullName evidence="1">Uncharacterized protein</fullName>
    </submittedName>
</protein>
<evidence type="ECO:0000313" key="1">
    <source>
        <dbReference type="EMBL" id="MDX8420542.1"/>
    </source>
</evidence>
<evidence type="ECO:0000313" key="2">
    <source>
        <dbReference type="Proteomes" id="UP001286174"/>
    </source>
</evidence>